<dbReference type="Proteomes" id="UP001501459">
    <property type="component" value="Unassembled WGS sequence"/>
</dbReference>
<sequence length="286" mass="32017">MRINTVYKQGGTGSNDDAYVINEQAGVLAAIDGATGLDGIPGHLASHTVQTHLQAMTPSHGLWESIADANKAVNGETIGYYQTHIRESIARLDDIPKNQRSSTGLAAIQLHPDHHHFHYIHAGDCMLFLKYENGDIRPVTYDLIQYLDQQAITELVKQRQKNNDHNLDITELRNEINPILLHNRNQLNTMNGYGVIDGSDEAMDHLEYGRLSLKRVTHMLLLSDGLLLPTELNDDNAWLQSASIAFDYGIDGLLHAVEEREMADEQCRIYPRLKPSDDKTGLLVTF</sequence>
<reference evidence="2" key="1">
    <citation type="journal article" date="2019" name="Int. J. Syst. Evol. Microbiol.">
        <title>The Global Catalogue of Microorganisms (GCM) 10K type strain sequencing project: providing services to taxonomists for standard genome sequencing and annotation.</title>
        <authorList>
            <consortium name="The Broad Institute Genomics Platform"/>
            <consortium name="The Broad Institute Genome Sequencing Center for Infectious Disease"/>
            <person name="Wu L."/>
            <person name="Ma J."/>
        </authorList>
    </citation>
    <scope>NUCLEOTIDE SEQUENCE [LARGE SCALE GENOMIC DNA]</scope>
    <source>
        <strain evidence="2">JCM 12149</strain>
    </source>
</reference>
<accession>A0ABP3IZ13</accession>
<name>A0ABP3IZ13_9BACI</name>
<proteinExistence type="predicted"/>
<dbReference type="RefSeq" id="WP_343751337.1">
    <property type="nucleotide sequence ID" value="NZ_BAAADM010000020.1"/>
</dbReference>
<evidence type="ECO:0000313" key="1">
    <source>
        <dbReference type="EMBL" id="GAA0433829.1"/>
    </source>
</evidence>
<organism evidence="1 2">
    <name type="scientific">Lentibacillus halophilus</name>
    <dbReference type="NCBI Taxonomy" id="295065"/>
    <lineage>
        <taxon>Bacteria</taxon>
        <taxon>Bacillati</taxon>
        <taxon>Bacillota</taxon>
        <taxon>Bacilli</taxon>
        <taxon>Bacillales</taxon>
        <taxon>Bacillaceae</taxon>
        <taxon>Lentibacillus</taxon>
    </lineage>
</organism>
<dbReference type="SUPFAM" id="SSF81606">
    <property type="entry name" value="PP2C-like"/>
    <property type="match status" value="1"/>
</dbReference>
<evidence type="ECO:0008006" key="3">
    <source>
        <dbReference type="Google" id="ProtNLM"/>
    </source>
</evidence>
<keyword evidence="2" id="KW-1185">Reference proteome</keyword>
<protein>
    <recommendedName>
        <fullName evidence="3">Protein phosphatase 2C</fullName>
    </recommendedName>
</protein>
<evidence type="ECO:0000313" key="2">
    <source>
        <dbReference type="Proteomes" id="UP001501459"/>
    </source>
</evidence>
<comment type="caution">
    <text evidence="1">The sequence shown here is derived from an EMBL/GenBank/DDBJ whole genome shotgun (WGS) entry which is preliminary data.</text>
</comment>
<dbReference type="EMBL" id="BAAADM010000020">
    <property type="protein sequence ID" value="GAA0433829.1"/>
    <property type="molecule type" value="Genomic_DNA"/>
</dbReference>
<dbReference type="InterPro" id="IPR036457">
    <property type="entry name" value="PPM-type-like_dom_sf"/>
</dbReference>
<gene>
    <name evidence="1" type="ORF">GCM10008983_08010</name>
</gene>
<dbReference type="Gene3D" id="3.60.40.10">
    <property type="entry name" value="PPM-type phosphatase domain"/>
    <property type="match status" value="1"/>
</dbReference>